<dbReference type="HOGENOM" id="CLU_891866_0_0_1"/>
<evidence type="ECO:0000313" key="3">
    <source>
        <dbReference type="Proteomes" id="UP000054097"/>
    </source>
</evidence>
<feature type="compositionally biased region" description="Polar residues" evidence="1">
    <location>
        <begin position="130"/>
        <end position="145"/>
    </location>
</feature>
<feature type="region of interest" description="Disordered" evidence="1">
    <location>
        <begin position="169"/>
        <end position="230"/>
    </location>
</feature>
<dbReference type="AlphaFoldDB" id="A0A0C2XYD2"/>
<feature type="region of interest" description="Disordered" evidence="1">
    <location>
        <begin position="290"/>
        <end position="312"/>
    </location>
</feature>
<feature type="compositionally biased region" description="Low complexity" evidence="1">
    <location>
        <begin position="197"/>
        <end position="207"/>
    </location>
</feature>
<gene>
    <name evidence="2" type="ORF">M408DRAFT_86599</name>
</gene>
<reference evidence="3" key="2">
    <citation type="submission" date="2015-01" db="EMBL/GenBank/DDBJ databases">
        <title>Evolutionary Origins and Diversification of the Mycorrhizal Mutualists.</title>
        <authorList>
            <consortium name="DOE Joint Genome Institute"/>
            <consortium name="Mycorrhizal Genomics Consortium"/>
            <person name="Kohler A."/>
            <person name="Kuo A."/>
            <person name="Nagy L.G."/>
            <person name="Floudas D."/>
            <person name="Copeland A."/>
            <person name="Barry K.W."/>
            <person name="Cichocki N."/>
            <person name="Veneault-Fourrey C."/>
            <person name="LaButti K."/>
            <person name="Lindquist E.A."/>
            <person name="Lipzen A."/>
            <person name="Lundell T."/>
            <person name="Morin E."/>
            <person name="Murat C."/>
            <person name="Riley R."/>
            <person name="Ohm R."/>
            <person name="Sun H."/>
            <person name="Tunlid A."/>
            <person name="Henrissat B."/>
            <person name="Grigoriev I.V."/>
            <person name="Hibbett D.S."/>
            <person name="Martin F."/>
        </authorList>
    </citation>
    <scope>NUCLEOTIDE SEQUENCE [LARGE SCALE GENOMIC DNA]</scope>
    <source>
        <strain evidence="3">MAFF 305830</strain>
    </source>
</reference>
<proteinExistence type="predicted"/>
<protein>
    <submittedName>
        <fullName evidence="2">Uncharacterized protein</fullName>
    </submittedName>
</protein>
<name>A0A0C2XYD2_SERVB</name>
<evidence type="ECO:0000313" key="2">
    <source>
        <dbReference type="EMBL" id="KIM33872.1"/>
    </source>
</evidence>
<feature type="compositionally biased region" description="Low complexity" evidence="1">
    <location>
        <begin position="88"/>
        <end position="101"/>
    </location>
</feature>
<organism evidence="2 3">
    <name type="scientific">Serendipita vermifera MAFF 305830</name>
    <dbReference type="NCBI Taxonomy" id="933852"/>
    <lineage>
        <taxon>Eukaryota</taxon>
        <taxon>Fungi</taxon>
        <taxon>Dikarya</taxon>
        <taxon>Basidiomycota</taxon>
        <taxon>Agaricomycotina</taxon>
        <taxon>Agaricomycetes</taxon>
        <taxon>Sebacinales</taxon>
        <taxon>Serendipitaceae</taxon>
        <taxon>Serendipita</taxon>
    </lineage>
</organism>
<feature type="compositionally biased region" description="Low complexity" evidence="1">
    <location>
        <begin position="52"/>
        <end position="64"/>
    </location>
</feature>
<accession>A0A0C2XYD2</accession>
<dbReference type="EMBL" id="KN824277">
    <property type="protein sequence ID" value="KIM33872.1"/>
    <property type="molecule type" value="Genomic_DNA"/>
</dbReference>
<dbReference type="Proteomes" id="UP000054097">
    <property type="component" value="Unassembled WGS sequence"/>
</dbReference>
<evidence type="ECO:0000256" key="1">
    <source>
        <dbReference type="SAM" id="MobiDB-lite"/>
    </source>
</evidence>
<feature type="region of interest" description="Disordered" evidence="1">
    <location>
        <begin position="1"/>
        <end position="145"/>
    </location>
</feature>
<sequence length="312" mass="35390">MQDDGPMEDPPAPPSSTTSPEHAQFTHFHQPHNSEPSLPPSPPTSMDDTLDIQQIEQHQQHQQHVSYGPNISRPHPSQYDHKYDHNLSSQNTSPSVSQSPNQLPPQQKQHHVHQNQQHSQQLPGARHDQPQPSHSFARSREPSTISIHSVSRDLHSPNHVSQFHPYHRPVEQQQPQPAHQQPPQPTNSNHQPPQPYPHSHQQSYHQPVAPLHHPIPTSAPASALHPSPVGPSLLPDRRTLLQERWVRMENLFHNVRRQANEFEFAEGSVSALEMLLIRMYLELPNNGQSASLHGPVNQHPPGRDQNHNMLPQ</sequence>
<keyword evidence="3" id="KW-1185">Reference proteome</keyword>
<reference evidence="2 3" key="1">
    <citation type="submission" date="2014-04" db="EMBL/GenBank/DDBJ databases">
        <authorList>
            <consortium name="DOE Joint Genome Institute"/>
            <person name="Kuo A."/>
            <person name="Zuccaro A."/>
            <person name="Kohler A."/>
            <person name="Nagy L.G."/>
            <person name="Floudas D."/>
            <person name="Copeland A."/>
            <person name="Barry K.W."/>
            <person name="Cichocki N."/>
            <person name="Veneault-Fourrey C."/>
            <person name="LaButti K."/>
            <person name="Lindquist E.A."/>
            <person name="Lipzen A."/>
            <person name="Lundell T."/>
            <person name="Morin E."/>
            <person name="Murat C."/>
            <person name="Sun H."/>
            <person name="Tunlid A."/>
            <person name="Henrissat B."/>
            <person name="Grigoriev I.V."/>
            <person name="Hibbett D.S."/>
            <person name="Martin F."/>
            <person name="Nordberg H.P."/>
            <person name="Cantor M.N."/>
            <person name="Hua S.X."/>
        </authorList>
    </citation>
    <scope>NUCLEOTIDE SEQUENCE [LARGE SCALE GENOMIC DNA]</scope>
    <source>
        <strain evidence="2 3">MAFF 305830</strain>
    </source>
</reference>